<dbReference type="EMBL" id="JAGINW010000001">
    <property type="protein sequence ID" value="MBP2330473.1"/>
    <property type="molecule type" value="Genomic_DNA"/>
</dbReference>
<comment type="similarity">
    <text evidence="1">Belongs to the AfsR/DnrI/RedD regulatory family.</text>
</comment>
<dbReference type="InterPro" id="IPR011990">
    <property type="entry name" value="TPR-like_helical_dom_sf"/>
</dbReference>
<dbReference type="InterPro" id="IPR005158">
    <property type="entry name" value="BTAD"/>
</dbReference>
<feature type="domain" description="OmpR/PhoB-type" evidence="6">
    <location>
        <begin position="1"/>
        <end position="89"/>
    </location>
</feature>
<dbReference type="Pfam" id="PF03704">
    <property type="entry name" value="BTAD"/>
    <property type="match status" value="1"/>
</dbReference>
<dbReference type="Proteomes" id="UP001519332">
    <property type="component" value="Unassembled WGS sequence"/>
</dbReference>
<dbReference type="SMART" id="SM00862">
    <property type="entry name" value="Trans_reg_C"/>
    <property type="match status" value="1"/>
</dbReference>
<comment type="caution">
    <text evidence="7">The sequence shown here is derived from an EMBL/GenBank/DDBJ whole genome shotgun (WGS) entry which is preliminary data.</text>
</comment>
<sequence length="1029" mass="110794">MRYRVLGPVTVIDQGRSVRPGGPKQAALLAVLLLNANRVVAEARLIELIWGDRPPPSVRGRIQVYVSELRKLLGRDVISRRPSGYVIEVGSGELDLDLFDAAVTKARGSGPDAAGQLRYALSLWDGPPLAGVTEALIDSAGPALAERRLAALDELYDLELAAGRHAEAVGELRDAVEQHPLSERLRGHLMLALHRSGRTSEALQVYDETRARLVEELGIDPGQPLQDLRTRILTGEDKPIASAVVQQTGIRPAELPLDVRGFAGRTAELATLNSAPDGIWVISGTAGIGKTALAVHWAHKVRKRFPDGQLYLNLRGFERESTPVAPAAALAQLVRTLGVDPGEMPTELDELARLYRSLLADRKVLVLLDNARDAVQVMPLLPSSGLVLITSRNRLGEVVARAGARSLPLGALPPEDSSALLTAVLGAEAVAAEPEATEQLARLCGHHALALRIAAANVSTTIAGVVAELGKGSSLDQLIVDGADEGAVTAAFALSYQALTPAQQRTFRMLGLIPGPDFTAEATAELTGVDVRQATKQLKVLAAANLVEPYTPDRYRFHDLVRQYASGLVMEDDTRTRTEAWNRLFAYYLAVADAFSRLLGPKIVSLPREPISGRVPDIEFTDVSSGLAWLDPELGNLTEALRYAAAHGPYPMAWYLADSLRRFVHDHGRRAEWLEIAPAVLRAADQRGQEQVAALMHLSLGSAYFREGRHEQGIHHMTQAVEVSRACAWPECEATAVANLSSLMEWTGRLIEAVGHGRQAVLLFRQIDAKPGQCLALNSLGCHYRHLGWLTEAQDCLAEAITLAQAEGLVFWEAAGLADYGHVLLSMGNIADALDALLRSRALFDASGSSYGLAIAFTGLSQVRIAAGNPAQARLDAVSAVELARQDGDKVAEATALIAVGNAQAELEMWRQAEESHRLAVDITTRSGLHWQRAEAIAGLVRSMARLRRIDEAYALAAEALAVAMQGKFVLIEATIRIAIAEVHLVAGRQAEALEQAIAARELWLASGHVTGQQTAQRLLDRLPASQAS</sequence>
<dbReference type="PANTHER" id="PTHR35807">
    <property type="entry name" value="TRANSCRIPTIONAL REGULATOR REDD-RELATED"/>
    <property type="match status" value="1"/>
</dbReference>
<dbReference type="SMART" id="SM01043">
    <property type="entry name" value="BTAD"/>
    <property type="match status" value="1"/>
</dbReference>
<evidence type="ECO:0000256" key="3">
    <source>
        <dbReference type="ARBA" id="ARBA00023125"/>
    </source>
</evidence>
<evidence type="ECO:0000313" key="7">
    <source>
        <dbReference type="EMBL" id="MBP2330473.1"/>
    </source>
</evidence>
<name>A0ABS4U2N4_9PSEU</name>
<keyword evidence="4" id="KW-0804">Transcription</keyword>
<dbReference type="Gene3D" id="1.25.40.10">
    <property type="entry name" value="Tetratricopeptide repeat domain"/>
    <property type="match status" value="2"/>
</dbReference>
<protein>
    <submittedName>
        <fullName evidence="7">DNA-binding SARP family transcriptional activator/DNA-binding MarR family transcriptional regulator</fullName>
    </submittedName>
</protein>
<dbReference type="Gene3D" id="1.10.10.10">
    <property type="entry name" value="Winged helix-like DNA-binding domain superfamily/Winged helix DNA-binding domain"/>
    <property type="match status" value="1"/>
</dbReference>
<feature type="DNA-binding region" description="OmpR/PhoB-type" evidence="5">
    <location>
        <begin position="1"/>
        <end position="89"/>
    </location>
</feature>
<keyword evidence="3 5" id="KW-0238">DNA-binding</keyword>
<evidence type="ECO:0000259" key="6">
    <source>
        <dbReference type="PROSITE" id="PS51755"/>
    </source>
</evidence>
<dbReference type="InterPro" id="IPR019734">
    <property type="entry name" value="TPR_rpt"/>
</dbReference>
<dbReference type="InterPro" id="IPR027417">
    <property type="entry name" value="P-loop_NTPase"/>
</dbReference>
<accession>A0ABS4U2N4</accession>
<dbReference type="RefSeq" id="WP_209647078.1">
    <property type="nucleotide sequence ID" value="NZ_JAGINW010000001.1"/>
</dbReference>
<dbReference type="InterPro" id="IPR036388">
    <property type="entry name" value="WH-like_DNA-bd_sf"/>
</dbReference>
<keyword evidence="8" id="KW-1185">Reference proteome</keyword>
<reference evidence="7 8" key="1">
    <citation type="submission" date="2021-03" db="EMBL/GenBank/DDBJ databases">
        <title>Sequencing the genomes of 1000 actinobacteria strains.</title>
        <authorList>
            <person name="Klenk H.-P."/>
        </authorList>
    </citation>
    <scope>NUCLEOTIDE SEQUENCE [LARGE SCALE GENOMIC DNA]</scope>
    <source>
        <strain evidence="7 8">DSM 46670</strain>
    </source>
</reference>
<dbReference type="PANTHER" id="PTHR35807:SF1">
    <property type="entry name" value="TRANSCRIPTIONAL REGULATOR REDD"/>
    <property type="match status" value="1"/>
</dbReference>
<evidence type="ECO:0000256" key="5">
    <source>
        <dbReference type="PROSITE-ProRule" id="PRU01091"/>
    </source>
</evidence>
<dbReference type="SUPFAM" id="SSF52540">
    <property type="entry name" value="P-loop containing nucleoside triphosphate hydrolases"/>
    <property type="match status" value="1"/>
</dbReference>
<evidence type="ECO:0000256" key="2">
    <source>
        <dbReference type="ARBA" id="ARBA00023015"/>
    </source>
</evidence>
<evidence type="ECO:0000313" key="8">
    <source>
        <dbReference type="Proteomes" id="UP001519332"/>
    </source>
</evidence>
<evidence type="ECO:0000256" key="1">
    <source>
        <dbReference type="ARBA" id="ARBA00005820"/>
    </source>
</evidence>
<dbReference type="CDD" id="cd15831">
    <property type="entry name" value="BTAD"/>
    <property type="match status" value="1"/>
</dbReference>
<keyword evidence="2" id="KW-0805">Transcription regulation</keyword>
<gene>
    <name evidence="7" type="ORF">JOF56_010858</name>
</gene>
<dbReference type="Pfam" id="PF00486">
    <property type="entry name" value="Trans_reg_C"/>
    <property type="match status" value="1"/>
</dbReference>
<dbReference type="Gene3D" id="3.40.50.300">
    <property type="entry name" value="P-loop containing nucleotide triphosphate hydrolases"/>
    <property type="match status" value="1"/>
</dbReference>
<dbReference type="GO" id="GO:0003677">
    <property type="term" value="F:DNA binding"/>
    <property type="evidence" value="ECO:0007669"/>
    <property type="project" value="UniProtKB-KW"/>
</dbReference>
<evidence type="ECO:0000256" key="4">
    <source>
        <dbReference type="ARBA" id="ARBA00023163"/>
    </source>
</evidence>
<dbReference type="InterPro" id="IPR001867">
    <property type="entry name" value="OmpR/PhoB-type_DNA-bd"/>
</dbReference>
<proteinExistence type="inferred from homology"/>
<dbReference type="SMART" id="SM00028">
    <property type="entry name" value="TPR"/>
    <property type="match status" value="5"/>
</dbReference>
<organism evidence="7 8">
    <name type="scientific">Kibdelosporangium banguiense</name>
    <dbReference type="NCBI Taxonomy" id="1365924"/>
    <lineage>
        <taxon>Bacteria</taxon>
        <taxon>Bacillati</taxon>
        <taxon>Actinomycetota</taxon>
        <taxon>Actinomycetes</taxon>
        <taxon>Pseudonocardiales</taxon>
        <taxon>Pseudonocardiaceae</taxon>
        <taxon>Kibdelosporangium</taxon>
    </lineage>
</organism>
<dbReference type="PROSITE" id="PS51755">
    <property type="entry name" value="OMPR_PHOB"/>
    <property type="match status" value="1"/>
</dbReference>
<dbReference type="SUPFAM" id="SSF46894">
    <property type="entry name" value="C-terminal effector domain of the bipartite response regulators"/>
    <property type="match status" value="1"/>
</dbReference>
<dbReference type="SUPFAM" id="SSF48452">
    <property type="entry name" value="TPR-like"/>
    <property type="match status" value="3"/>
</dbReference>
<dbReference type="InterPro" id="IPR016032">
    <property type="entry name" value="Sig_transdc_resp-reg_C-effctor"/>
</dbReference>
<dbReference type="InterPro" id="IPR051677">
    <property type="entry name" value="AfsR-DnrI-RedD_regulator"/>
</dbReference>